<evidence type="ECO:0000313" key="2">
    <source>
        <dbReference type="Proteomes" id="UP001062846"/>
    </source>
</evidence>
<protein>
    <submittedName>
        <fullName evidence="1">Uncharacterized protein</fullName>
    </submittedName>
</protein>
<dbReference type="EMBL" id="CM046388">
    <property type="protein sequence ID" value="KAI8572933.1"/>
    <property type="molecule type" value="Genomic_DNA"/>
</dbReference>
<accession>A0ACC0Q872</accession>
<organism evidence="1 2">
    <name type="scientific">Rhododendron molle</name>
    <name type="common">Chinese azalea</name>
    <name type="synonym">Azalea mollis</name>
    <dbReference type="NCBI Taxonomy" id="49168"/>
    <lineage>
        <taxon>Eukaryota</taxon>
        <taxon>Viridiplantae</taxon>
        <taxon>Streptophyta</taxon>
        <taxon>Embryophyta</taxon>
        <taxon>Tracheophyta</taxon>
        <taxon>Spermatophyta</taxon>
        <taxon>Magnoliopsida</taxon>
        <taxon>eudicotyledons</taxon>
        <taxon>Gunneridae</taxon>
        <taxon>Pentapetalae</taxon>
        <taxon>asterids</taxon>
        <taxon>Ericales</taxon>
        <taxon>Ericaceae</taxon>
        <taxon>Ericoideae</taxon>
        <taxon>Rhodoreae</taxon>
        <taxon>Rhododendron</taxon>
    </lineage>
</organism>
<proteinExistence type="predicted"/>
<sequence>MTFNSSLTLPREASPWASMGPGQPPLPQALNNTHLLVSGSILLKPSWAEWPLVPWAFPMPLSYGVPGLLREKT</sequence>
<dbReference type="Proteomes" id="UP001062846">
    <property type="component" value="Chromosome 1"/>
</dbReference>
<comment type="caution">
    <text evidence="1">The sequence shown here is derived from an EMBL/GenBank/DDBJ whole genome shotgun (WGS) entry which is preliminary data.</text>
</comment>
<keyword evidence="2" id="KW-1185">Reference proteome</keyword>
<gene>
    <name evidence="1" type="ORF">RHMOL_Rhmol01G0239500</name>
</gene>
<reference evidence="1" key="1">
    <citation type="submission" date="2022-02" db="EMBL/GenBank/DDBJ databases">
        <title>Plant Genome Project.</title>
        <authorList>
            <person name="Zhang R.-G."/>
        </authorList>
    </citation>
    <scope>NUCLEOTIDE SEQUENCE</scope>
    <source>
        <strain evidence="1">AT1</strain>
    </source>
</reference>
<evidence type="ECO:0000313" key="1">
    <source>
        <dbReference type="EMBL" id="KAI8572933.1"/>
    </source>
</evidence>
<name>A0ACC0Q872_RHOML</name>